<protein>
    <recommendedName>
        <fullName evidence="5">Large ribosomal subunit protein bL25</fullName>
    </recommendedName>
    <alternativeName>
        <fullName evidence="5">General stress protein CTC</fullName>
    </alternativeName>
</protein>
<dbReference type="HAMAP" id="MF_01336">
    <property type="entry name" value="Ribosomal_bL25"/>
    <property type="match status" value="1"/>
</dbReference>
<evidence type="ECO:0000256" key="2">
    <source>
        <dbReference type="ARBA" id="ARBA00022884"/>
    </source>
</evidence>
<dbReference type="NCBIfam" id="NF004130">
    <property type="entry name" value="PRK05618.1-5"/>
    <property type="match status" value="1"/>
</dbReference>
<dbReference type="Proteomes" id="UP000064007">
    <property type="component" value="Chromosome 1"/>
</dbReference>
<evidence type="ECO:0000256" key="6">
    <source>
        <dbReference type="SAM" id="MobiDB-lite"/>
    </source>
</evidence>
<evidence type="ECO:0000256" key="3">
    <source>
        <dbReference type="ARBA" id="ARBA00022980"/>
    </source>
</evidence>
<dbReference type="NCBIfam" id="NF004612">
    <property type="entry name" value="PRK05943.1"/>
    <property type="match status" value="1"/>
</dbReference>
<dbReference type="GO" id="GO:0006412">
    <property type="term" value="P:translation"/>
    <property type="evidence" value="ECO:0007669"/>
    <property type="project" value="UniProtKB-UniRule"/>
</dbReference>
<evidence type="ECO:0000259" key="7">
    <source>
        <dbReference type="Pfam" id="PF01386"/>
    </source>
</evidence>
<dbReference type="RefSeq" id="WP_082092852.1">
    <property type="nucleotide sequence ID" value="NZ_LN827929.1"/>
</dbReference>
<dbReference type="AlphaFoldDB" id="A0A0D6EWV7"/>
<dbReference type="NCBIfam" id="TIGR00731">
    <property type="entry name" value="bL25_bact_ctc"/>
    <property type="match status" value="1"/>
</dbReference>
<dbReference type="Gene3D" id="2.40.240.10">
    <property type="entry name" value="Ribosomal Protein L25, Chain P"/>
    <property type="match status" value="1"/>
</dbReference>
<evidence type="ECO:0000256" key="5">
    <source>
        <dbReference type="HAMAP-Rule" id="MF_01334"/>
    </source>
</evidence>
<evidence type="ECO:0000256" key="1">
    <source>
        <dbReference type="ARBA" id="ARBA00022730"/>
    </source>
</evidence>
<feature type="domain" description="Large ribosomal subunit protein bL25 L25" evidence="7">
    <location>
        <begin position="5"/>
        <end position="92"/>
    </location>
</feature>
<dbReference type="Pfam" id="PF01386">
    <property type="entry name" value="Ribosomal_L25p"/>
    <property type="match status" value="1"/>
</dbReference>
<organism evidence="9 10">
    <name type="scientific">Candidatus Methylopumilus planktonicus</name>
    <dbReference type="NCBI Taxonomy" id="1581557"/>
    <lineage>
        <taxon>Bacteria</taxon>
        <taxon>Pseudomonadati</taxon>
        <taxon>Pseudomonadota</taxon>
        <taxon>Betaproteobacteria</taxon>
        <taxon>Nitrosomonadales</taxon>
        <taxon>Methylophilaceae</taxon>
        <taxon>Candidatus Methylopumilus</taxon>
    </lineage>
</organism>
<dbReference type="InterPro" id="IPR037121">
    <property type="entry name" value="Ribosomal_bL25_C"/>
</dbReference>
<dbReference type="PANTHER" id="PTHR33284:SF1">
    <property type="entry name" value="RIBOSOMAL PROTEIN L25_GLN-TRNA SYNTHETASE, ANTI-CODON-BINDING DOMAIN-CONTAINING PROTEIN"/>
    <property type="match status" value="1"/>
</dbReference>
<dbReference type="InterPro" id="IPR029751">
    <property type="entry name" value="Ribosomal_L25_dom"/>
</dbReference>
<comment type="subunit">
    <text evidence="5">Part of the 50S ribosomal subunit; part of the 5S rRNA/L5/L18/L25 subcomplex. Contacts the 5S rRNA. Binds to the 5S rRNA independently of L5 and L18.</text>
</comment>
<accession>A0A0D6EWV7</accession>
<dbReference type="HAMAP" id="MF_01334">
    <property type="entry name" value="Ribosomal_bL25_CTC"/>
    <property type="match status" value="1"/>
</dbReference>
<dbReference type="Gene3D" id="2.170.120.20">
    <property type="entry name" value="Ribosomal protein L25, beta domain"/>
    <property type="match status" value="1"/>
</dbReference>
<dbReference type="EMBL" id="LN827929">
    <property type="protein sequence ID" value="CEZ19961.1"/>
    <property type="molecule type" value="Genomic_DNA"/>
</dbReference>
<dbReference type="SUPFAM" id="SSF50715">
    <property type="entry name" value="Ribosomal protein L25-like"/>
    <property type="match status" value="1"/>
</dbReference>
<comment type="similarity">
    <text evidence="5">Belongs to the bacterial ribosomal protein bL25 family. CTC subfamily.</text>
</comment>
<evidence type="ECO:0000256" key="4">
    <source>
        <dbReference type="ARBA" id="ARBA00023274"/>
    </source>
</evidence>
<dbReference type="InterPro" id="IPR011035">
    <property type="entry name" value="Ribosomal_bL25/Gln-tRNA_synth"/>
</dbReference>
<feature type="domain" description="Large ribosomal subunit protein bL25 beta" evidence="8">
    <location>
        <begin position="100"/>
        <end position="189"/>
    </location>
</feature>
<feature type="compositionally biased region" description="Low complexity" evidence="6">
    <location>
        <begin position="206"/>
        <end position="223"/>
    </location>
</feature>
<dbReference type="STRING" id="1581557.BN1208_1080"/>
<dbReference type="InterPro" id="IPR020055">
    <property type="entry name" value="Ribosomal_bL25_short"/>
</dbReference>
<keyword evidence="2 5" id="KW-0694">RNA-binding</keyword>
<keyword evidence="10" id="KW-1185">Reference proteome</keyword>
<gene>
    <name evidence="5 9" type="primary">rplY</name>
    <name evidence="5" type="synonym">ctc</name>
    <name evidence="9" type="ORF">BN1208_1080</name>
</gene>
<dbReference type="InterPro" id="IPR020056">
    <property type="entry name" value="Rbsml_bL25/Gln-tRNA_synth_N"/>
</dbReference>
<dbReference type="CDD" id="cd00495">
    <property type="entry name" value="Ribosomal_L25_TL5_CTC"/>
    <property type="match status" value="1"/>
</dbReference>
<keyword evidence="4 5" id="KW-0687">Ribonucleoprotein</keyword>
<dbReference type="InterPro" id="IPR020057">
    <property type="entry name" value="Ribosomal_bL25_b-dom"/>
</dbReference>
<proteinExistence type="inferred from homology"/>
<dbReference type="KEGG" id="mbat:BN1208_1080"/>
<dbReference type="HOGENOM" id="CLU_075939_0_1_4"/>
<dbReference type="InterPro" id="IPR020930">
    <property type="entry name" value="Ribosomal_uL5_bac-type"/>
</dbReference>
<dbReference type="GO" id="GO:0008097">
    <property type="term" value="F:5S rRNA binding"/>
    <property type="evidence" value="ECO:0007669"/>
    <property type="project" value="InterPro"/>
</dbReference>
<comment type="function">
    <text evidence="5">This is one of the proteins that binds to the 5S RNA in the ribosome where it forms part of the central protuberance.</text>
</comment>
<dbReference type="InterPro" id="IPR001021">
    <property type="entry name" value="Ribosomal_bL25_long"/>
</dbReference>
<dbReference type="NCBIfam" id="NF004128">
    <property type="entry name" value="PRK05618.1-2"/>
    <property type="match status" value="1"/>
</dbReference>
<sequence length="232" mass="24730">MKIEINATKRGVKGTGASRRLRHAGIVPGILYGGGKEPVSLDLEHKSLFLQFRHEAFHASILTLNLEGGKESVLLRDYQMHPVRNTIQHIDFQRVNENEKIHVKVPFHFANAEVSPGVKLNGGIVAHIMTEANISCLPKDLPEFIEVDLAALDIGQSVHLSQIKVAEGVEFVQLSHGNDAAVASVAKPRAVVEEVVAKPVEGAADAAAPAADGAKPAEGAAPADEAKSDKAK</sequence>
<keyword evidence="1 5" id="KW-0699">rRNA-binding</keyword>
<dbReference type="OrthoDB" id="9806411at2"/>
<dbReference type="PANTHER" id="PTHR33284">
    <property type="entry name" value="RIBOSOMAL PROTEIN L25/GLN-TRNA SYNTHETASE, ANTI-CODON-BINDING DOMAIN-CONTAINING PROTEIN"/>
    <property type="match status" value="1"/>
</dbReference>
<reference evidence="10" key="1">
    <citation type="submission" date="2014-12" db="EMBL/GenBank/DDBJ databases">
        <authorList>
            <person name="Salcher M.M."/>
        </authorList>
    </citation>
    <scope>NUCLEOTIDE SEQUENCE [LARGE SCALE GENOMIC DNA]</scope>
    <source>
        <strain evidence="10">MMS-10A-171</strain>
    </source>
</reference>
<dbReference type="GO" id="GO:0003735">
    <property type="term" value="F:structural constituent of ribosome"/>
    <property type="evidence" value="ECO:0007669"/>
    <property type="project" value="InterPro"/>
</dbReference>
<evidence type="ECO:0000259" key="8">
    <source>
        <dbReference type="Pfam" id="PF14693"/>
    </source>
</evidence>
<dbReference type="GO" id="GO:0022625">
    <property type="term" value="C:cytosolic large ribosomal subunit"/>
    <property type="evidence" value="ECO:0007669"/>
    <property type="project" value="TreeGrafter"/>
</dbReference>
<name>A0A0D6EWV7_9PROT</name>
<evidence type="ECO:0000313" key="10">
    <source>
        <dbReference type="Proteomes" id="UP000064007"/>
    </source>
</evidence>
<evidence type="ECO:0000313" key="9">
    <source>
        <dbReference type="EMBL" id="CEZ19961.1"/>
    </source>
</evidence>
<feature type="region of interest" description="Disordered" evidence="6">
    <location>
        <begin position="206"/>
        <end position="232"/>
    </location>
</feature>
<dbReference type="Pfam" id="PF14693">
    <property type="entry name" value="Ribosomal_TL5_C"/>
    <property type="match status" value="1"/>
</dbReference>
<keyword evidence="3 5" id="KW-0689">Ribosomal protein</keyword>